<feature type="domain" description="AB hydrolase-1" evidence="1">
    <location>
        <begin position="74"/>
        <end position="302"/>
    </location>
</feature>
<dbReference type="InterPro" id="IPR029058">
    <property type="entry name" value="AB_hydrolase_fold"/>
</dbReference>
<evidence type="ECO:0000259" key="1">
    <source>
        <dbReference type="Pfam" id="PF00561"/>
    </source>
</evidence>
<dbReference type="InterPro" id="IPR000073">
    <property type="entry name" value="AB_hydrolase_1"/>
</dbReference>
<dbReference type="EMBL" id="JARFYN010000016">
    <property type="protein sequence ID" value="MDL2406828.1"/>
    <property type="molecule type" value="Genomic_DNA"/>
</dbReference>
<name>A0ABT7KDY2_9HYPH</name>
<comment type="caution">
    <text evidence="2">The sequence shown here is derived from an EMBL/GenBank/DDBJ whole genome shotgun (WGS) entry which is preliminary data.</text>
</comment>
<keyword evidence="2" id="KW-0378">Hydrolase</keyword>
<dbReference type="SUPFAM" id="SSF53474">
    <property type="entry name" value="alpha/beta-Hydrolases"/>
    <property type="match status" value="1"/>
</dbReference>
<evidence type="ECO:0000313" key="3">
    <source>
        <dbReference type="Proteomes" id="UP001172630"/>
    </source>
</evidence>
<accession>A0ABT7KDY2</accession>
<gene>
    <name evidence="2" type="ORF">PY650_14395</name>
</gene>
<dbReference type="PANTHER" id="PTHR43798">
    <property type="entry name" value="MONOACYLGLYCEROL LIPASE"/>
    <property type="match status" value="1"/>
</dbReference>
<dbReference type="PANTHER" id="PTHR43798:SF5">
    <property type="entry name" value="MONOACYLGLYCEROL LIPASE ABHD6"/>
    <property type="match status" value="1"/>
</dbReference>
<dbReference type="GO" id="GO:0016787">
    <property type="term" value="F:hydrolase activity"/>
    <property type="evidence" value="ECO:0007669"/>
    <property type="project" value="UniProtKB-KW"/>
</dbReference>
<keyword evidence="3" id="KW-1185">Reference proteome</keyword>
<dbReference type="InterPro" id="IPR006311">
    <property type="entry name" value="TAT_signal"/>
</dbReference>
<dbReference type="Proteomes" id="UP001172630">
    <property type="component" value="Unassembled WGS sequence"/>
</dbReference>
<dbReference type="Pfam" id="PF00561">
    <property type="entry name" value="Abhydrolase_1"/>
    <property type="match status" value="1"/>
</dbReference>
<dbReference type="Gene3D" id="3.40.50.1820">
    <property type="entry name" value="alpha/beta hydrolase"/>
    <property type="match status" value="1"/>
</dbReference>
<proteinExistence type="predicted"/>
<dbReference type="PRINTS" id="PR00111">
    <property type="entry name" value="ABHYDROLASE"/>
</dbReference>
<reference evidence="2" key="1">
    <citation type="submission" date="2023-06" db="EMBL/GenBank/DDBJ databases">
        <title>Phylogenetic Diversity of Rhizobium strains.</title>
        <authorList>
            <person name="Moura F.T."/>
            <person name="Helene L.C.F."/>
            <person name="Hungria M."/>
        </authorList>
    </citation>
    <scope>NUCLEOTIDE SEQUENCE</scope>
    <source>
        <strain evidence="2">CCGE524</strain>
    </source>
</reference>
<dbReference type="InterPro" id="IPR050266">
    <property type="entry name" value="AB_hydrolase_sf"/>
</dbReference>
<organism evidence="2 3">
    <name type="scientific">Rhizobium calliandrae</name>
    <dbReference type="NCBI Taxonomy" id="1312182"/>
    <lineage>
        <taxon>Bacteria</taxon>
        <taxon>Pseudomonadati</taxon>
        <taxon>Pseudomonadota</taxon>
        <taxon>Alphaproteobacteria</taxon>
        <taxon>Hyphomicrobiales</taxon>
        <taxon>Rhizobiaceae</taxon>
        <taxon>Rhizobium/Agrobacterium group</taxon>
        <taxon>Rhizobium</taxon>
    </lineage>
</organism>
<dbReference type="RefSeq" id="WP_285879981.1">
    <property type="nucleotide sequence ID" value="NZ_JARFYN010000016.1"/>
</dbReference>
<protein>
    <submittedName>
        <fullName evidence="2">Alpha/beta hydrolase</fullName>
    </submittedName>
</protein>
<dbReference type="PROSITE" id="PS51318">
    <property type="entry name" value="TAT"/>
    <property type="match status" value="1"/>
</dbReference>
<sequence>MDEQDLDAEKPGHHGLEVNRRALLLGSLAASGVAVLGTASSTEASSVKGIQYLETSHGRLAYQVDGTLKGHLPLLLLQRFRGTMDDWDPIFIAALARDRQVIRFDSAGVGRSEGTTPDSIPEMAKIVNEVVVALKLPKVDLLGWSMGGFISQEFTLLAPEKVRRLVITGSGPGGVPEGPQADPKVIAVSVKPFNTDDDFRVLFFTDTEAGVAAARANAARLHAQKNIGPLTTSAAFMAQGAAIQKWNVRGVRDRLANLKLPILVANGISDAMVPSYGTYVIAHEAPNAKGLLYPDAGHAFLFQYVQEFTNEVNKFLSV</sequence>
<evidence type="ECO:0000313" key="2">
    <source>
        <dbReference type="EMBL" id="MDL2406828.1"/>
    </source>
</evidence>